<feature type="transmembrane region" description="Helical" evidence="7">
    <location>
        <begin position="383"/>
        <end position="404"/>
    </location>
</feature>
<feature type="transmembrane region" description="Helical" evidence="7">
    <location>
        <begin position="156"/>
        <end position="177"/>
    </location>
</feature>
<dbReference type="OrthoDB" id="6730379at2759"/>
<dbReference type="Gene3D" id="1.20.1250.20">
    <property type="entry name" value="MFS general substrate transporter like domains"/>
    <property type="match status" value="2"/>
</dbReference>
<comment type="similarity">
    <text evidence="6">Belongs to the major facilitator superfamily. Allantoate permease family.</text>
</comment>
<keyword evidence="10" id="KW-1185">Reference proteome</keyword>
<evidence type="ECO:0000256" key="4">
    <source>
        <dbReference type="ARBA" id="ARBA00022989"/>
    </source>
</evidence>
<dbReference type="GO" id="GO:0016020">
    <property type="term" value="C:membrane"/>
    <property type="evidence" value="ECO:0007669"/>
    <property type="project" value="UniProtKB-SubCell"/>
</dbReference>
<protein>
    <submittedName>
        <fullName evidence="9">MFS general substrate transporter</fullName>
    </submittedName>
</protein>
<feature type="domain" description="Major facilitator superfamily (MFS) profile" evidence="8">
    <location>
        <begin position="60"/>
        <end position="475"/>
    </location>
</feature>
<feature type="transmembrane region" description="Helical" evidence="7">
    <location>
        <begin position="290"/>
        <end position="314"/>
    </location>
</feature>
<feature type="transmembrane region" description="Helical" evidence="7">
    <location>
        <begin position="97"/>
        <end position="120"/>
    </location>
</feature>
<dbReference type="PANTHER" id="PTHR43791:SF16">
    <property type="entry name" value="TRANSPORTER, PUTATIVE (AFU_ORTHOLOGUE AFUA_3G01840)-RELATED"/>
    <property type="match status" value="1"/>
</dbReference>
<dbReference type="GO" id="GO:0022857">
    <property type="term" value="F:transmembrane transporter activity"/>
    <property type="evidence" value="ECO:0007669"/>
    <property type="project" value="InterPro"/>
</dbReference>
<dbReference type="InterPro" id="IPR011701">
    <property type="entry name" value="MFS"/>
</dbReference>
<dbReference type="InterPro" id="IPR036259">
    <property type="entry name" value="MFS_trans_sf"/>
</dbReference>
<dbReference type="FunFam" id="1.20.1250.20:FF:000064">
    <property type="entry name" value="MFS allantoate transporter"/>
    <property type="match status" value="1"/>
</dbReference>
<evidence type="ECO:0000256" key="1">
    <source>
        <dbReference type="ARBA" id="ARBA00004141"/>
    </source>
</evidence>
<feature type="transmembrane region" description="Helical" evidence="7">
    <location>
        <begin position="450"/>
        <end position="470"/>
    </location>
</feature>
<feature type="transmembrane region" description="Helical" evidence="7">
    <location>
        <begin position="189"/>
        <end position="208"/>
    </location>
</feature>
<evidence type="ECO:0000256" key="3">
    <source>
        <dbReference type="ARBA" id="ARBA00022692"/>
    </source>
</evidence>
<keyword evidence="2" id="KW-0813">Transport</keyword>
<evidence type="ECO:0000313" key="10">
    <source>
        <dbReference type="Proteomes" id="UP000054144"/>
    </source>
</evidence>
<feature type="transmembrane region" description="Helical" evidence="7">
    <location>
        <begin position="416"/>
        <end position="434"/>
    </location>
</feature>
<dbReference type="Proteomes" id="UP000054144">
    <property type="component" value="Unassembled WGS sequence"/>
</dbReference>
<dbReference type="SUPFAM" id="SSF103473">
    <property type="entry name" value="MFS general substrate transporter"/>
    <property type="match status" value="1"/>
</dbReference>
<reference evidence="9 10" key="1">
    <citation type="journal article" date="2015" name="Fungal Genet. Biol.">
        <title>Evolution of novel wood decay mechanisms in Agaricales revealed by the genome sequences of Fistulina hepatica and Cylindrobasidium torrendii.</title>
        <authorList>
            <person name="Floudas D."/>
            <person name="Held B.W."/>
            <person name="Riley R."/>
            <person name="Nagy L.G."/>
            <person name="Koehler G."/>
            <person name="Ransdell A.S."/>
            <person name="Younus H."/>
            <person name="Chow J."/>
            <person name="Chiniquy J."/>
            <person name="Lipzen A."/>
            <person name="Tritt A."/>
            <person name="Sun H."/>
            <person name="Haridas S."/>
            <person name="LaButti K."/>
            <person name="Ohm R.A."/>
            <person name="Kues U."/>
            <person name="Blanchette R.A."/>
            <person name="Grigoriev I.V."/>
            <person name="Minto R.E."/>
            <person name="Hibbett D.S."/>
        </authorList>
    </citation>
    <scope>NUCLEOTIDE SEQUENCE [LARGE SCALE GENOMIC DNA]</scope>
    <source>
        <strain evidence="9 10">ATCC 64428</strain>
    </source>
</reference>
<accession>A0A0D7A9W0</accession>
<sequence length="546" mass="60782">MAADHSDPYEDKIVDNDMRIEHIRNAGKIIDTNGGPVFTGDIEVTEADSRRIVRQTDIFILPLLIWVYFLQILDKSLLGFAASYGLKTYAHLQGNQYSIVGSMNAIAQLAWMPFSSYLLVRITPRRLMPIVVIGWGASLTGMAFSLSFSSLVATRFLLGLFEAVCIPLFTIITSIWYRRAEQPLRVAAWYSTNGFGTIFAALLSWAFAHIQHGKLHGYQITFLACGLATLVTGALIHWRLDNNASEARFLSPEDRIKATERLRVNKTGLLATDVFKWGQVFEAFLELKMWLFFAMALLLNVGASVINVFGPLILDGLNFDQSTLTLLNMPLGAVQFIVILASSYAAQHYKIKSIFLLIIVIPVIVGMALLYTTPESSTGVRLFAYYFMAFLFGGNPLIVSWVAANTGGLTKKSVTISAYNAASAAGNIIGPYLFTTAQAPRYIQGLRDCLGIFVALFCVVIMQMANIMVLNHRKRRQRVRNGKPEYVTDLSMAREFHEVAEAGHANDVPASERIGADELSRVREEQEAAVQRDLTDQENDQFVYLL</sequence>
<comment type="subcellular location">
    <subcellularLocation>
        <location evidence="1">Membrane</location>
        <topology evidence="1">Multi-pass membrane protein</topology>
    </subcellularLocation>
</comment>
<evidence type="ECO:0000259" key="8">
    <source>
        <dbReference type="PROSITE" id="PS50850"/>
    </source>
</evidence>
<feature type="transmembrane region" description="Helical" evidence="7">
    <location>
        <begin position="220"/>
        <end position="238"/>
    </location>
</feature>
<proteinExistence type="inferred from homology"/>
<gene>
    <name evidence="9" type="ORF">FISHEDRAFT_74571</name>
</gene>
<feature type="transmembrane region" description="Helical" evidence="7">
    <location>
        <begin position="59"/>
        <end position="85"/>
    </location>
</feature>
<feature type="transmembrane region" description="Helical" evidence="7">
    <location>
        <begin position="353"/>
        <end position="371"/>
    </location>
</feature>
<keyword evidence="4 7" id="KW-1133">Transmembrane helix</keyword>
<evidence type="ECO:0000256" key="7">
    <source>
        <dbReference type="SAM" id="Phobius"/>
    </source>
</evidence>
<evidence type="ECO:0000313" key="9">
    <source>
        <dbReference type="EMBL" id="KIY47460.1"/>
    </source>
</evidence>
<evidence type="ECO:0000256" key="6">
    <source>
        <dbReference type="ARBA" id="ARBA00037968"/>
    </source>
</evidence>
<dbReference type="EMBL" id="KN881933">
    <property type="protein sequence ID" value="KIY47460.1"/>
    <property type="molecule type" value="Genomic_DNA"/>
</dbReference>
<feature type="transmembrane region" description="Helical" evidence="7">
    <location>
        <begin position="326"/>
        <end position="346"/>
    </location>
</feature>
<organism evidence="9 10">
    <name type="scientific">Fistulina hepatica ATCC 64428</name>
    <dbReference type="NCBI Taxonomy" id="1128425"/>
    <lineage>
        <taxon>Eukaryota</taxon>
        <taxon>Fungi</taxon>
        <taxon>Dikarya</taxon>
        <taxon>Basidiomycota</taxon>
        <taxon>Agaricomycotina</taxon>
        <taxon>Agaricomycetes</taxon>
        <taxon>Agaricomycetidae</taxon>
        <taxon>Agaricales</taxon>
        <taxon>Fistulinaceae</taxon>
        <taxon>Fistulina</taxon>
    </lineage>
</organism>
<dbReference type="AlphaFoldDB" id="A0A0D7A9W0"/>
<dbReference type="PANTHER" id="PTHR43791">
    <property type="entry name" value="PERMEASE-RELATED"/>
    <property type="match status" value="1"/>
</dbReference>
<name>A0A0D7A9W0_9AGAR</name>
<keyword evidence="5 7" id="KW-0472">Membrane</keyword>
<evidence type="ECO:0000256" key="2">
    <source>
        <dbReference type="ARBA" id="ARBA00022448"/>
    </source>
</evidence>
<evidence type="ECO:0000256" key="5">
    <source>
        <dbReference type="ARBA" id="ARBA00023136"/>
    </source>
</evidence>
<keyword evidence="3 7" id="KW-0812">Transmembrane</keyword>
<feature type="transmembrane region" description="Helical" evidence="7">
    <location>
        <begin position="127"/>
        <end position="150"/>
    </location>
</feature>
<dbReference type="InterPro" id="IPR020846">
    <property type="entry name" value="MFS_dom"/>
</dbReference>
<dbReference type="Pfam" id="PF07690">
    <property type="entry name" value="MFS_1"/>
    <property type="match status" value="1"/>
</dbReference>
<dbReference type="PROSITE" id="PS50850">
    <property type="entry name" value="MFS"/>
    <property type="match status" value="1"/>
</dbReference>